<dbReference type="Pfam" id="PF13458">
    <property type="entry name" value="Peripla_BP_6"/>
    <property type="match status" value="1"/>
</dbReference>
<sequence>MKTRTLLAAAAMTMSVTTAARAQVSDDAVRIGVLTDHSGGFAHLVGKRSVDAAQMAVDDFGGTVLGKPISVITADHQNKADIASALSRKWFETEGVDAITDVAGSAVALATQEIARSRNKIVLVSGAATTELTGKACSATTTQWSYDTYALAKGTAAQVTKQGNGASWFFLTSDYAFGHSLQNEASRFVEANGGKVVGAVRFPFGSSDFSSFLLQGQASKAKVIGLAMSGADLISAIKQAGEFGIVQSGQSLAGLAIYINDVEGLGLKTAQGLTLTTSFYWDMNDETRSWAKRYMERSGGFIPNFITAGTYASVMHYLKAVQAAGTDEGTAVAAKMRDMPVNDFYNKDVAIRVDGRVMHKTFLMEVKKPAESKYRGDYYKVLAEMSGDESFRPLSESQCPLVKAK</sequence>
<proteinExistence type="inferred from homology"/>
<keyword evidence="3" id="KW-0813">Transport</keyword>
<dbReference type="InterPro" id="IPR028082">
    <property type="entry name" value="Peripla_BP_I"/>
</dbReference>
<dbReference type="CDD" id="cd06327">
    <property type="entry name" value="PBP1_SBP-like"/>
    <property type="match status" value="1"/>
</dbReference>
<evidence type="ECO:0000313" key="7">
    <source>
        <dbReference type="Proteomes" id="UP000199615"/>
    </source>
</evidence>
<keyword evidence="3" id="KW-0029">Amino-acid transport</keyword>
<gene>
    <name evidence="6" type="ORF">SAMN05444123_110106</name>
</gene>
<evidence type="ECO:0000256" key="2">
    <source>
        <dbReference type="ARBA" id="ARBA00022729"/>
    </source>
</evidence>
<organism evidence="6 7">
    <name type="scientific">Rhodopseudomonas pseudopalustris</name>
    <dbReference type="NCBI Taxonomy" id="1513892"/>
    <lineage>
        <taxon>Bacteria</taxon>
        <taxon>Pseudomonadati</taxon>
        <taxon>Pseudomonadota</taxon>
        <taxon>Alphaproteobacteria</taxon>
        <taxon>Hyphomicrobiales</taxon>
        <taxon>Nitrobacteraceae</taxon>
        <taxon>Rhodopseudomonas</taxon>
    </lineage>
</organism>
<feature type="domain" description="Leucine-binding protein" evidence="5">
    <location>
        <begin position="29"/>
        <end position="367"/>
    </location>
</feature>
<protein>
    <submittedName>
        <fullName evidence="6">Amino acid/amide ABC transporter substrate-binding protein, HAAT family</fullName>
    </submittedName>
</protein>
<evidence type="ECO:0000313" key="6">
    <source>
        <dbReference type="EMBL" id="SEP21260.1"/>
    </source>
</evidence>
<dbReference type="InterPro" id="IPR028081">
    <property type="entry name" value="Leu-bd"/>
</dbReference>
<dbReference type="PANTHER" id="PTHR30483:SF6">
    <property type="entry name" value="PERIPLASMIC BINDING PROTEIN OF ABC TRANSPORTER FOR NATURAL AMINO ACIDS"/>
    <property type="match status" value="1"/>
</dbReference>
<dbReference type="SUPFAM" id="SSF53822">
    <property type="entry name" value="Periplasmic binding protein-like I"/>
    <property type="match status" value="1"/>
</dbReference>
<keyword evidence="2 4" id="KW-0732">Signal</keyword>
<dbReference type="Gene3D" id="3.40.50.2300">
    <property type="match status" value="2"/>
</dbReference>
<evidence type="ECO:0000256" key="4">
    <source>
        <dbReference type="SAM" id="SignalP"/>
    </source>
</evidence>
<dbReference type="GO" id="GO:0006865">
    <property type="term" value="P:amino acid transport"/>
    <property type="evidence" value="ECO:0007669"/>
    <property type="project" value="UniProtKB-KW"/>
</dbReference>
<accession>A0A1H8W0X4</accession>
<name>A0A1H8W0X4_9BRAD</name>
<evidence type="ECO:0000256" key="3">
    <source>
        <dbReference type="ARBA" id="ARBA00022970"/>
    </source>
</evidence>
<evidence type="ECO:0000259" key="5">
    <source>
        <dbReference type="Pfam" id="PF13458"/>
    </source>
</evidence>
<reference evidence="7" key="1">
    <citation type="submission" date="2016-10" db="EMBL/GenBank/DDBJ databases">
        <authorList>
            <person name="Varghese N."/>
            <person name="Submissions S."/>
        </authorList>
    </citation>
    <scope>NUCLEOTIDE SEQUENCE [LARGE SCALE GENOMIC DNA]</scope>
    <source>
        <strain evidence="7">DSM 123</strain>
    </source>
</reference>
<comment type="similarity">
    <text evidence="1">Belongs to the leucine-binding protein family.</text>
</comment>
<dbReference type="EMBL" id="FODT01000010">
    <property type="protein sequence ID" value="SEP21260.1"/>
    <property type="molecule type" value="Genomic_DNA"/>
</dbReference>
<dbReference type="InterPro" id="IPR051010">
    <property type="entry name" value="BCAA_transport"/>
</dbReference>
<keyword evidence="7" id="KW-1185">Reference proteome</keyword>
<dbReference type="PANTHER" id="PTHR30483">
    <property type="entry name" value="LEUCINE-SPECIFIC-BINDING PROTEIN"/>
    <property type="match status" value="1"/>
</dbReference>
<dbReference type="AlphaFoldDB" id="A0A1H8W0X4"/>
<dbReference type="OrthoDB" id="5450279at2"/>
<feature type="chain" id="PRO_5011503144" evidence="4">
    <location>
        <begin position="23"/>
        <end position="405"/>
    </location>
</feature>
<evidence type="ECO:0000256" key="1">
    <source>
        <dbReference type="ARBA" id="ARBA00010062"/>
    </source>
</evidence>
<dbReference type="Proteomes" id="UP000199615">
    <property type="component" value="Unassembled WGS sequence"/>
</dbReference>
<feature type="signal peptide" evidence="4">
    <location>
        <begin position="1"/>
        <end position="22"/>
    </location>
</feature>